<dbReference type="Proteomes" id="UP000266673">
    <property type="component" value="Unassembled WGS sequence"/>
</dbReference>
<reference evidence="2 3" key="1">
    <citation type="submission" date="2018-06" db="EMBL/GenBank/DDBJ databases">
        <title>Comparative genomics reveals the genomic features of Rhizophagus irregularis, R. cerebriforme, R. diaphanum and Gigaspora rosea, and their symbiotic lifestyle signature.</title>
        <authorList>
            <person name="Morin E."/>
            <person name="San Clemente H."/>
            <person name="Chen E.C.H."/>
            <person name="De La Providencia I."/>
            <person name="Hainaut M."/>
            <person name="Kuo A."/>
            <person name="Kohler A."/>
            <person name="Murat C."/>
            <person name="Tang N."/>
            <person name="Roy S."/>
            <person name="Loubradou J."/>
            <person name="Henrissat B."/>
            <person name="Grigoriev I.V."/>
            <person name="Corradi N."/>
            <person name="Roux C."/>
            <person name="Martin F.M."/>
        </authorList>
    </citation>
    <scope>NUCLEOTIDE SEQUENCE [LARGE SCALE GENOMIC DNA]</scope>
    <source>
        <strain evidence="2 3">DAOM 194757</strain>
    </source>
</reference>
<protein>
    <submittedName>
        <fullName evidence="2">Uncharacterized protein</fullName>
    </submittedName>
</protein>
<organism evidence="2 3">
    <name type="scientific">Gigaspora rosea</name>
    <dbReference type="NCBI Taxonomy" id="44941"/>
    <lineage>
        <taxon>Eukaryota</taxon>
        <taxon>Fungi</taxon>
        <taxon>Fungi incertae sedis</taxon>
        <taxon>Mucoromycota</taxon>
        <taxon>Glomeromycotina</taxon>
        <taxon>Glomeromycetes</taxon>
        <taxon>Diversisporales</taxon>
        <taxon>Gigasporaceae</taxon>
        <taxon>Gigaspora</taxon>
    </lineage>
</organism>
<accession>A0A397TY63</accession>
<proteinExistence type="predicted"/>
<gene>
    <name evidence="2" type="ORF">C2G38_2237876</name>
</gene>
<evidence type="ECO:0000256" key="1">
    <source>
        <dbReference type="SAM" id="Phobius"/>
    </source>
</evidence>
<keyword evidence="1" id="KW-0472">Membrane</keyword>
<sequence>MLYKCGCNIRRAVTISICYSLCVCYIITVDGWFCVLWSGLVLFKSCGFGHNGDGGSSQAEGLRTYRELRLCADFSL</sequence>
<name>A0A397TY63_9GLOM</name>
<keyword evidence="3" id="KW-1185">Reference proteome</keyword>
<dbReference type="AlphaFoldDB" id="A0A397TY63"/>
<comment type="caution">
    <text evidence="2">The sequence shown here is derived from an EMBL/GenBank/DDBJ whole genome shotgun (WGS) entry which is preliminary data.</text>
</comment>
<dbReference type="EMBL" id="QKWP01007476">
    <property type="protein sequence ID" value="RIA99784.1"/>
    <property type="molecule type" value="Genomic_DNA"/>
</dbReference>
<feature type="transmembrane region" description="Helical" evidence="1">
    <location>
        <begin position="12"/>
        <end position="33"/>
    </location>
</feature>
<keyword evidence="1" id="KW-1133">Transmembrane helix</keyword>
<evidence type="ECO:0000313" key="3">
    <source>
        <dbReference type="Proteomes" id="UP000266673"/>
    </source>
</evidence>
<keyword evidence="1" id="KW-0812">Transmembrane</keyword>
<evidence type="ECO:0000313" key="2">
    <source>
        <dbReference type="EMBL" id="RIA99784.1"/>
    </source>
</evidence>